<evidence type="ECO:0000313" key="2">
    <source>
        <dbReference type="Proteomes" id="UP000503840"/>
    </source>
</evidence>
<dbReference type="Pfam" id="PF12710">
    <property type="entry name" value="HAD"/>
    <property type="match status" value="1"/>
</dbReference>
<dbReference type="Gene3D" id="3.40.50.1000">
    <property type="entry name" value="HAD superfamily/HAD-like"/>
    <property type="match status" value="1"/>
</dbReference>
<dbReference type="NCBIfam" id="TIGR01488">
    <property type="entry name" value="HAD-SF-IB"/>
    <property type="match status" value="1"/>
</dbReference>
<gene>
    <name evidence="1" type="ORF">DSM101010T_00120</name>
</gene>
<dbReference type="InterPro" id="IPR023214">
    <property type="entry name" value="HAD_sf"/>
</dbReference>
<protein>
    <submittedName>
        <fullName evidence="1">Phosphoserine phosphatase</fullName>
    </submittedName>
</protein>
<dbReference type="InterPro" id="IPR036412">
    <property type="entry name" value="HAD-like_sf"/>
</dbReference>
<dbReference type="AlphaFoldDB" id="A0A7J0BDA6"/>
<comment type="caution">
    <text evidence="1">The sequence shown here is derived from an EMBL/GenBank/DDBJ whole genome shotgun (WGS) entry which is preliminary data.</text>
</comment>
<dbReference type="SUPFAM" id="SSF56784">
    <property type="entry name" value="HAD-like"/>
    <property type="match status" value="1"/>
</dbReference>
<dbReference type="Proteomes" id="UP000503840">
    <property type="component" value="Unassembled WGS sequence"/>
</dbReference>
<evidence type="ECO:0000313" key="1">
    <source>
        <dbReference type="EMBL" id="GFM31647.1"/>
    </source>
</evidence>
<name>A0A7J0BDA6_9BACT</name>
<organism evidence="1 2">
    <name type="scientific">Desulfovibrio subterraneus</name>
    <dbReference type="NCBI Taxonomy" id="2718620"/>
    <lineage>
        <taxon>Bacteria</taxon>
        <taxon>Pseudomonadati</taxon>
        <taxon>Thermodesulfobacteriota</taxon>
        <taxon>Desulfovibrionia</taxon>
        <taxon>Desulfovibrionales</taxon>
        <taxon>Desulfovibrionaceae</taxon>
        <taxon>Desulfovibrio</taxon>
    </lineage>
</organism>
<proteinExistence type="predicted"/>
<accession>A0A7J0BDA6</accession>
<dbReference type="Gene3D" id="3.90.1470.20">
    <property type="match status" value="1"/>
</dbReference>
<reference evidence="1 2" key="1">
    <citation type="submission" date="2020-05" db="EMBL/GenBank/DDBJ databases">
        <title>Draft genome sequence of Desulfovibrio sp. strain HN2T.</title>
        <authorList>
            <person name="Ueno A."/>
            <person name="Tamazawa S."/>
            <person name="Tamamura S."/>
            <person name="Murakami T."/>
            <person name="Kiyama T."/>
            <person name="Inomata H."/>
            <person name="Amano Y."/>
            <person name="Miyakawa K."/>
            <person name="Tamaki H."/>
            <person name="Naganuma T."/>
            <person name="Kaneko K."/>
        </authorList>
    </citation>
    <scope>NUCLEOTIDE SEQUENCE [LARGE SCALE GENOMIC DNA]</scope>
    <source>
        <strain evidence="1 2">HN2</strain>
    </source>
</reference>
<sequence length="221" mass="24127">MSELILVSDFDGTITAHDFDALAAESGFFTDVQTPWDEHRAGRLSHFDAMRITFAQIRVPEHELAALTDKAHPEPTLAACISNLRDAGWRVIVVSAGCSWYIERILDKAGVSIGPDGDLELHTNPGEYNPSFGLKLMAPVDSPFHSPETGVDKAAIVRFHQQNGATVAYAGDGHTDIPAALCVPPHLRFARGQLMQSLQERGETARPFTRWAEVAEGLLRG</sequence>
<dbReference type="RefSeq" id="WP_174403363.1">
    <property type="nucleotide sequence ID" value="NZ_BLVO01000001.1"/>
</dbReference>
<keyword evidence="2" id="KW-1185">Reference proteome</keyword>
<dbReference type="EMBL" id="BLVO01000001">
    <property type="protein sequence ID" value="GFM31647.1"/>
    <property type="molecule type" value="Genomic_DNA"/>
</dbReference>